<feature type="domain" description="RAP" evidence="1">
    <location>
        <begin position="849"/>
        <end position="906"/>
    </location>
</feature>
<gene>
    <name evidence="2" type="ORF">HLA92_01350</name>
</gene>
<evidence type="ECO:0000313" key="2">
    <source>
        <dbReference type="EMBL" id="QJR44079.1"/>
    </source>
</evidence>
<evidence type="ECO:0000259" key="1">
    <source>
        <dbReference type="SMART" id="SM00952"/>
    </source>
</evidence>
<dbReference type="AlphaFoldDB" id="A0A6M4JDD3"/>
<dbReference type="InterPro" id="IPR049468">
    <property type="entry name" value="Restrct_endonuc-II-like_dom"/>
</dbReference>
<sequence length="1118" mass="131799">MSLYKLIGIYFSIPVQNELIFSLPNLSLFNAEVLSDLKIIINEIEDYCKYFSFKVQENPWWGSKWININQSQKEDIILKLKSLTSLAYDVYDNILNVHTSITFNDQKFALNVKYLKEIFQKILVQKIKINSEIFKINDFDKEIKDYQYTIDKFKTKIELEDKIKNVFNLEILKEDLKKFKEFYLESVDKKIKIFNSKWSFVKSIIKKYSLIKNKTEIQQNIYLLFNYYDIKSELDYVLNNMEYKLKNIDLDILNNTKQSIDLAYTIVKFNTIANFVIDINKLIPIINLDIRYPNEIQETLTKINLFLSNFEYISSNFDENIINFEILSIPQLNLKINNLITYEKDLNNMTRINNSIFKSYNLGLKNFIDVLFSSNMKKSFYDVFLKRFYKMLIDNIIQTYLPEFNDSNLETFRNIFNSIEIEIKKLAKAKIESNLLKNIPSTVGLNSQNIEIKILKSEANKSRNIMPFKKLFEKIPNLLLNLKPCLMMSPLSVSAYLKDSDIIFDTVIFDEASQVRPETAIGAISRAKQIIIVGDTEQLPPTNFFNTIDQEFNDEDVSDDISIKGFDSILSMANIALKTIKLKWHYRSLFEELIYPSNQEIYNNLITFPSKIKPQAFEGINKIYVEGYFIDRRNEIEASKVVETIKTIIDTYGLNSSVGVVTFNQEQEMLIEKKIDKFKQKYPQYSSFFDRNKQDPFFIKNIETVQGDEKEFIIISTVYGPYSTGKIHMRFGPINQENGYKRLNVAFTRAKRGTILVSSLKYEDIDLNRSESRGIKFLKDYFWIAEFGINKLIDKKNNNYQFDSYFEKEVYQELAKIGYKVHTQVGSSGYRIDLAIEDPKNPNSFLLGIECDGASYHSSKTARDRDRLRQEVLEKRGWKIHRIWSTDWFNNKQNQINKLQNVIKDIKTANVKKSSDNNNNLFNSEQQLFKIVKKQEIKIDFLENYEFNEDFLKKHFLHMNSSFNDVYLVIKKVIIELKVVHLDDISKLLNDALHIRSSSTYFKKYFNLILKNLINEDFKLDDKFLISNQIHENDIQFKFGLKRPLDKIHYFEFVNLIVQIVKSVKLINLESLMKTLKSYLLYTSFSSKAKDTLLKIIQKLVDDKFIEYNQQTQIFYIN</sequence>
<dbReference type="SUPFAM" id="SSF52980">
    <property type="entry name" value="Restriction endonuclease-like"/>
    <property type="match status" value="1"/>
</dbReference>
<dbReference type="Gene3D" id="3.40.960.10">
    <property type="entry name" value="VSR Endonuclease"/>
    <property type="match status" value="1"/>
</dbReference>
<dbReference type="InterPro" id="IPR041677">
    <property type="entry name" value="DNA2/NAM7_AAA_11"/>
</dbReference>
<dbReference type="SUPFAM" id="SSF52540">
    <property type="entry name" value="P-loop containing nucleoside triphosphate hydrolases"/>
    <property type="match status" value="1"/>
</dbReference>
<dbReference type="Pfam" id="PF13086">
    <property type="entry name" value="AAA_11"/>
    <property type="match status" value="1"/>
</dbReference>
<dbReference type="InterPro" id="IPR041679">
    <property type="entry name" value="DNA2/NAM7-like_C"/>
</dbReference>
<dbReference type="FunFam" id="3.40.960.10:FF:000002">
    <property type="entry name" value="DNA helicase related protein"/>
    <property type="match status" value="1"/>
</dbReference>
<dbReference type="EMBL" id="CP053097">
    <property type="protein sequence ID" value="QJR44079.1"/>
    <property type="molecule type" value="Genomic_DNA"/>
</dbReference>
<dbReference type="InterPro" id="IPR045055">
    <property type="entry name" value="DNA2/NAM7-like"/>
</dbReference>
<dbReference type="RefSeq" id="WP_171112780.1">
    <property type="nucleotide sequence ID" value="NZ_CP053097.1"/>
</dbReference>
<dbReference type="Gene3D" id="3.40.50.300">
    <property type="entry name" value="P-loop containing nucleotide triphosphate hydrolases"/>
    <property type="match status" value="2"/>
</dbReference>
<keyword evidence="3" id="KW-1185">Reference proteome</keyword>
<reference evidence="2 3" key="1">
    <citation type="submission" date="2020-05" db="EMBL/GenBank/DDBJ databases">
        <title>Novel Mycoplasma species detected in Mirounga angustirostris (northern elephant seal) from the USA.</title>
        <authorList>
            <person name="Volokhov D.V."/>
        </authorList>
    </citation>
    <scope>NUCLEOTIDE SEQUENCE [LARGE SCALE GENOMIC DNA]</scope>
    <source>
        <strain evidence="2 3">Mirounga ES2806-NAS</strain>
    </source>
</reference>
<dbReference type="InterPro" id="IPR013584">
    <property type="entry name" value="RAP"/>
</dbReference>
<dbReference type="InterPro" id="IPR027417">
    <property type="entry name" value="P-loop_NTPase"/>
</dbReference>
<dbReference type="InterPro" id="IPR011335">
    <property type="entry name" value="Restrct_endonuc-II-like"/>
</dbReference>
<evidence type="ECO:0000313" key="3">
    <source>
        <dbReference type="Proteomes" id="UP000502118"/>
    </source>
</evidence>
<organism evidence="2 3">
    <name type="scientific">Mycoplasma miroungirhinis</name>
    <dbReference type="NCBI Taxonomy" id="754516"/>
    <lineage>
        <taxon>Bacteria</taxon>
        <taxon>Bacillati</taxon>
        <taxon>Mycoplasmatota</taxon>
        <taxon>Mollicutes</taxon>
        <taxon>Mycoplasmataceae</taxon>
        <taxon>Mycoplasma</taxon>
    </lineage>
</organism>
<dbReference type="CDD" id="cd18808">
    <property type="entry name" value="SF1_C_Upf1"/>
    <property type="match status" value="1"/>
</dbReference>
<dbReference type="InterPro" id="IPR047187">
    <property type="entry name" value="SF1_C_Upf1"/>
</dbReference>
<dbReference type="Proteomes" id="UP000502118">
    <property type="component" value="Chromosome"/>
</dbReference>
<protein>
    <recommendedName>
        <fullName evidence="1">RAP domain-containing protein</fullName>
    </recommendedName>
</protein>
<dbReference type="Pfam" id="PF13087">
    <property type="entry name" value="AAA_12"/>
    <property type="match status" value="1"/>
</dbReference>
<dbReference type="GO" id="GO:0004386">
    <property type="term" value="F:helicase activity"/>
    <property type="evidence" value="ECO:0007669"/>
    <property type="project" value="InterPro"/>
</dbReference>
<dbReference type="KEGG" id="mmio:HLA92_01350"/>
<accession>A0A6M4JDD3</accession>
<dbReference type="REBASE" id="395456">
    <property type="entry name" value="MmyNASORF1350P"/>
</dbReference>
<proteinExistence type="predicted"/>
<dbReference type="PANTHER" id="PTHR10887">
    <property type="entry name" value="DNA2/NAM7 HELICASE FAMILY"/>
    <property type="match status" value="1"/>
</dbReference>
<name>A0A6M4JDD3_9MOLU</name>
<dbReference type="Pfam" id="PF18741">
    <property type="entry name" value="MTES_1575"/>
    <property type="match status" value="1"/>
</dbReference>
<dbReference type="SMART" id="SM00952">
    <property type="entry name" value="RAP"/>
    <property type="match status" value="1"/>
</dbReference>